<dbReference type="InterPro" id="IPR009272">
    <property type="entry name" value="DUF929"/>
</dbReference>
<name>A0A2R6B0L7_9ARCH</name>
<dbReference type="Pfam" id="PF06053">
    <property type="entry name" value="DUF929"/>
    <property type="match status" value="1"/>
</dbReference>
<evidence type="ECO:0000313" key="3">
    <source>
        <dbReference type="Proteomes" id="UP000240490"/>
    </source>
</evidence>
<sequence>MPGKKLEKKKQKQSVKAKKRRTVYLSVGIAVSLVLIIGVYYGVNYLSGSTQNITAYIGQPVSTGFYSELNSLAQSTYGGPLASMSLFQPYNGTPWISGGKPIIVFIGAEYCPFCAATRWPLILALLRFGNFTGLQYMVSAPPVNESYYNVPTFTFRHASYTSPYIVFQGYEVQNRDYGLIAEPPSNYSQVWNLFGGGYPFIDFGNSFVLASSPLIPQTWHNYNWTQIAGFISSNTSIGVGIREYTNAITAVICKVDGNKPLSVCGQQPIPTLESELGGGAHSPLSESFATGYPSASTVTWTAVQYTQIEWIRKTSVNIR</sequence>
<keyword evidence="1" id="KW-0812">Transmembrane</keyword>
<evidence type="ECO:0000313" key="2">
    <source>
        <dbReference type="EMBL" id="PSN92180.1"/>
    </source>
</evidence>
<dbReference type="Proteomes" id="UP000240490">
    <property type="component" value="Unassembled WGS sequence"/>
</dbReference>
<reference evidence="2 3" key="1">
    <citation type="submission" date="2017-04" db="EMBL/GenBank/DDBJ databases">
        <title>Novel microbial lineages endemic to geothermal iron-oxide mats fill important gaps in the evolutionary history of Archaea.</title>
        <authorList>
            <person name="Jay Z.J."/>
            <person name="Beam J.P."/>
            <person name="Dlakic M."/>
            <person name="Rusch D.B."/>
            <person name="Kozubal M.A."/>
            <person name="Inskeep W.P."/>
        </authorList>
    </citation>
    <scope>NUCLEOTIDE SEQUENCE [LARGE SCALE GENOMIC DNA]</scope>
    <source>
        <strain evidence="2">ECH_B_SAG-M15</strain>
    </source>
</reference>
<dbReference type="EMBL" id="NEXJ01000028">
    <property type="protein sequence ID" value="PSN92180.1"/>
    <property type="molecule type" value="Genomic_DNA"/>
</dbReference>
<gene>
    <name evidence="2" type="ORF">B9Q08_01675</name>
</gene>
<feature type="transmembrane region" description="Helical" evidence="1">
    <location>
        <begin position="21"/>
        <end position="43"/>
    </location>
</feature>
<evidence type="ECO:0008006" key="4">
    <source>
        <dbReference type="Google" id="ProtNLM"/>
    </source>
</evidence>
<accession>A0A2R6B0L7</accession>
<protein>
    <recommendedName>
        <fullName evidence="4">DUF929 domain-containing protein</fullName>
    </recommendedName>
</protein>
<comment type="caution">
    <text evidence="2">The sequence shown here is derived from an EMBL/GenBank/DDBJ whole genome shotgun (WGS) entry which is preliminary data.</text>
</comment>
<organism evidence="2 3">
    <name type="scientific">Candidatus Marsarchaeota G2 archaeon ECH_B_SAG-M15</name>
    <dbReference type="NCBI Taxonomy" id="1978162"/>
    <lineage>
        <taxon>Archaea</taxon>
        <taxon>Candidatus Marsarchaeota</taxon>
        <taxon>Candidatus Marsarchaeota group 2</taxon>
    </lineage>
</organism>
<keyword evidence="1" id="KW-0472">Membrane</keyword>
<proteinExistence type="predicted"/>
<dbReference type="AlphaFoldDB" id="A0A2R6B0L7"/>
<evidence type="ECO:0000256" key="1">
    <source>
        <dbReference type="SAM" id="Phobius"/>
    </source>
</evidence>
<keyword evidence="1" id="KW-1133">Transmembrane helix</keyword>